<proteinExistence type="predicted"/>
<evidence type="ECO:0000256" key="1">
    <source>
        <dbReference type="SAM" id="Phobius"/>
    </source>
</evidence>
<sequence>MTAFPWSEEEASEEEACDNCTKQLLWPPEVTDAIDGIFSLFSLDPDMNVGFMAQCHAQKLFGDKWYKAAMLAPAVYYLCLPVLTILATLLICSIVVYVVLPLARISGLLYRKEAEALADRVLEVLKRKRPKDSTEPGIARLVTLVNESLKGKALEEKDLSDVLDALDPTKLAKGPKVETLRHAVVETGASGVSVAELLETDDCKIKEAICKHLRPEMYLGLFKPEPPPRRLLWDSVPVIWLTLMALWPELLEKFLHMIRCAPMVEDRTDELKSPVHRLLPHPDVLCLRDNHVPLAAMSLCGLVTWCFGLPLALFARILLLRQNRQDHENRRRYGYFIHGLEPRFWYWDLVVKRADIGMMLVVAYTSVADDVRAKLLLFPIISGIQLGITTWVRPYANPQSEILDFLEFVLLCVRFVLFSTVAALLIFLPSSSVVWIWATFLIVLLAAAAAYAGLHFLAQVLRTVSNELKMDTEQEMQEPQIDFPKVQGTKEKLMKVARISVDWLRTMFEPDEQLKFRWSADQAMPDLSEPNEKKERLIPRLRRWMSMMLRLDIFTQKGAAIKAIQEFNDLCIRRVPYKKLPTTRMLCALAASSQELPDKVKIADVSNKWKESLKKLVEEKKKKWEIESHVFTNAVQMFAVLPEEEASKLLEFVQDTVEREDVHHVAMEPPVALAPPPPTSPASSMLRAKAKEAEATLEMPSNVSEEAPRYGSLPGSIVC</sequence>
<dbReference type="PANTHER" id="PTHR11319:SF35">
    <property type="entry name" value="OUTER MEMBRANE PROTEIN PMPC-RELATED"/>
    <property type="match status" value="1"/>
</dbReference>
<dbReference type="AlphaFoldDB" id="A0A812IEH6"/>
<keyword evidence="1" id="KW-0472">Membrane</keyword>
<keyword evidence="1" id="KW-1133">Transmembrane helix</keyword>
<feature type="transmembrane region" description="Helical" evidence="1">
    <location>
        <begin position="434"/>
        <end position="458"/>
    </location>
</feature>
<dbReference type="PANTHER" id="PTHR11319">
    <property type="entry name" value="G PROTEIN-COUPLED RECEPTOR-RELATED"/>
    <property type="match status" value="1"/>
</dbReference>
<gene>
    <name evidence="2" type="ORF">SNAT2548_LOCUS3603</name>
</gene>
<dbReference type="EMBL" id="CAJNDS010000224">
    <property type="protein sequence ID" value="CAE7029959.1"/>
    <property type="molecule type" value="Genomic_DNA"/>
</dbReference>
<accession>A0A812IEH6</accession>
<reference evidence="2" key="1">
    <citation type="submission" date="2021-02" db="EMBL/GenBank/DDBJ databases">
        <authorList>
            <person name="Dougan E. K."/>
            <person name="Rhodes N."/>
            <person name="Thang M."/>
            <person name="Chan C."/>
        </authorList>
    </citation>
    <scope>NUCLEOTIDE SEQUENCE</scope>
</reference>
<evidence type="ECO:0000313" key="3">
    <source>
        <dbReference type="Proteomes" id="UP000604046"/>
    </source>
</evidence>
<dbReference type="Proteomes" id="UP000604046">
    <property type="component" value="Unassembled WGS sequence"/>
</dbReference>
<keyword evidence="3" id="KW-1185">Reference proteome</keyword>
<feature type="transmembrane region" description="Helical" evidence="1">
    <location>
        <begin position="376"/>
        <end position="396"/>
    </location>
</feature>
<comment type="caution">
    <text evidence="2">The sequence shown here is derived from an EMBL/GenBank/DDBJ whole genome shotgun (WGS) entry which is preliminary data.</text>
</comment>
<keyword evidence="1" id="KW-0812">Transmembrane</keyword>
<feature type="transmembrane region" description="Helical" evidence="1">
    <location>
        <begin position="408"/>
        <end position="428"/>
    </location>
</feature>
<protein>
    <submittedName>
        <fullName evidence="2">Uncharacterized protein</fullName>
    </submittedName>
</protein>
<evidence type="ECO:0000313" key="2">
    <source>
        <dbReference type="EMBL" id="CAE7029959.1"/>
    </source>
</evidence>
<organism evidence="2 3">
    <name type="scientific">Symbiodinium natans</name>
    <dbReference type="NCBI Taxonomy" id="878477"/>
    <lineage>
        <taxon>Eukaryota</taxon>
        <taxon>Sar</taxon>
        <taxon>Alveolata</taxon>
        <taxon>Dinophyceae</taxon>
        <taxon>Suessiales</taxon>
        <taxon>Symbiodiniaceae</taxon>
        <taxon>Symbiodinium</taxon>
    </lineage>
</organism>
<feature type="transmembrane region" description="Helical" evidence="1">
    <location>
        <begin position="74"/>
        <end position="103"/>
    </location>
</feature>
<feature type="transmembrane region" description="Helical" evidence="1">
    <location>
        <begin position="294"/>
        <end position="319"/>
    </location>
</feature>
<name>A0A812IEH6_9DINO</name>